<dbReference type="KEGG" id="tvd:SG34_007935"/>
<dbReference type="Pfam" id="PF07653">
    <property type="entry name" value="SH3_2"/>
    <property type="match status" value="1"/>
</dbReference>
<keyword evidence="4" id="KW-1185">Reference proteome</keyword>
<dbReference type="PROSITE" id="PS50002">
    <property type="entry name" value="SH3"/>
    <property type="match status" value="1"/>
</dbReference>
<dbReference type="Proteomes" id="UP000032352">
    <property type="component" value="Chromosome"/>
</dbReference>
<evidence type="ECO:0000259" key="2">
    <source>
        <dbReference type="PROSITE" id="PS50002"/>
    </source>
</evidence>
<evidence type="ECO:0000313" key="3">
    <source>
        <dbReference type="EMBL" id="WDE06818.1"/>
    </source>
</evidence>
<reference evidence="3 4" key="1">
    <citation type="journal article" date="2015" name="Genome Announc.">
        <title>Draft Genome Sequences of Marine Isolates of Thalassomonas viridans and Thalassomonas actiniarum.</title>
        <authorList>
            <person name="Olonade I."/>
            <person name="van Zyl L.J."/>
            <person name="Trindade M."/>
        </authorList>
    </citation>
    <scope>NUCLEOTIDE SEQUENCE [LARGE SCALE GENOMIC DNA]</scope>
    <source>
        <strain evidence="3 4">XOM25</strain>
    </source>
</reference>
<dbReference type="CDD" id="cd00174">
    <property type="entry name" value="SH3"/>
    <property type="match status" value="1"/>
</dbReference>
<dbReference type="EMBL" id="CP059733">
    <property type="protein sequence ID" value="WDE06818.1"/>
    <property type="molecule type" value="Genomic_DNA"/>
</dbReference>
<accession>A0AAE9Z7P0</accession>
<dbReference type="InterPro" id="IPR036028">
    <property type="entry name" value="SH3-like_dom_sf"/>
</dbReference>
<feature type="domain" description="SH3" evidence="2">
    <location>
        <begin position="59"/>
        <end position="115"/>
    </location>
</feature>
<evidence type="ECO:0000256" key="1">
    <source>
        <dbReference type="ARBA" id="ARBA00022443"/>
    </source>
</evidence>
<dbReference type="Gene3D" id="2.30.30.40">
    <property type="entry name" value="SH3 Domains"/>
    <property type="match status" value="1"/>
</dbReference>
<sequence>MQVVVIEAHVSNYPEPIHFGQGDMLALGELDTEFPGWIRVTTADRNQGWAPVQYINFEPGAAQGTAKCSYNARELNTELNEVLTVVRELNGWYLARNGEGQLGWVPVRSVQAVESIA</sequence>
<organism evidence="3 4">
    <name type="scientific">Thalassomonas viridans</name>
    <dbReference type="NCBI Taxonomy" id="137584"/>
    <lineage>
        <taxon>Bacteria</taxon>
        <taxon>Pseudomonadati</taxon>
        <taxon>Pseudomonadota</taxon>
        <taxon>Gammaproteobacteria</taxon>
        <taxon>Alteromonadales</taxon>
        <taxon>Colwelliaceae</taxon>
        <taxon>Thalassomonas</taxon>
    </lineage>
</organism>
<gene>
    <name evidence="3" type="ORF">SG34_007935</name>
</gene>
<reference evidence="3 4" key="2">
    <citation type="journal article" date="2022" name="Mar. Drugs">
        <title>Bioassay-Guided Fractionation Leads to the Detection of Cholic Acid Generated by the Rare Thalassomonas sp.</title>
        <authorList>
            <person name="Pheiffer F."/>
            <person name="Schneider Y.K."/>
            <person name="Hansen E.H."/>
            <person name="Andersen J.H."/>
            <person name="Isaksson J."/>
            <person name="Busche T."/>
            <person name="R C."/>
            <person name="Kalinowski J."/>
            <person name="Zyl L.V."/>
            <person name="Trindade M."/>
        </authorList>
    </citation>
    <scope>NUCLEOTIDE SEQUENCE [LARGE SCALE GENOMIC DNA]</scope>
    <source>
        <strain evidence="3 4">XOM25</strain>
    </source>
</reference>
<dbReference type="AlphaFoldDB" id="A0AAE9Z7P0"/>
<evidence type="ECO:0000313" key="4">
    <source>
        <dbReference type="Proteomes" id="UP000032352"/>
    </source>
</evidence>
<dbReference type="SUPFAM" id="SSF50044">
    <property type="entry name" value="SH3-domain"/>
    <property type="match status" value="2"/>
</dbReference>
<name>A0AAE9Z7P0_9GAMM</name>
<protein>
    <recommendedName>
        <fullName evidence="2">SH3 domain-containing protein</fullName>
    </recommendedName>
</protein>
<dbReference type="SMART" id="SM00326">
    <property type="entry name" value="SH3"/>
    <property type="match status" value="2"/>
</dbReference>
<dbReference type="InterPro" id="IPR001452">
    <property type="entry name" value="SH3_domain"/>
</dbReference>
<dbReference type="RefSeq" id="WP_044839141.1">
    <property type="nucleotide sequence ID" value="NZ_CP059733.1"/>
</dbReference>
<keyword evidence="1" id="KW-0728">SH3 domain</keyword>
<proteinExistence type="predicted"/>
<dbReference type="Pfam" id="PF00018">
    <property type="entry name" value="SH3_1"/>
    <property type="match status" value="1"/>
</dbReference>